<feature type="transmembrane region" description="Helical" evidence="6">
    <location>
        <begin position="43"/>
        <end position="74"/>
    </location>
</feature>
<comment type="caution">
    <text evidence="8">The sequence shown here is derived from an EMBL/GenBank/DDBJ whole genome shotgun (WGS) entry which is preliminary data.</text>
</comment>
<comment type="subcellular location">
    <subcellularLocation>
        <location evidence="1">Membrane</location>
        <topology evidence="1">Multi-pass membrane protein</topology>
    </subcellularLocation>
</comment>
<keyword evidence="3 6" id="KW-1133">Transmembrane helix</keyword>
<feature type="transmembrane region" description="Helical" evidence="6">
    <location>
        <begin position="235"/>
        <end position="251"/>
    </location>
</feature>
<evidence type="ECO:0000256" key="3">
    <source>
        <dbReference type="ARBA" id="ARBA00022989"/>
    </source>
</evidence>
<evidence type="ECO:0000256" key="6">
    <source>
        <dbReference type="SAM" id="Phobius"/>
    </source>
</evidence>
<dbReference type="Proteomes" id="UP000324797">
    <property type="component" value="Unassembled WGS sequence"/>
</dbReference>
<dbReference type="GO" id="GO:0016874">
    <property type="term" value="F:ligase activity"/>
    <property type="evidence" value="ECO:0007669"/>
    <property type="project" value="UniProtKB-KW"/>
</dbReference>
<evidence type="ECO:0000259" key="7">
    <source>
        <dbReference type="Pfam" id="PF04932"/>
    </source>
</evidence>
<gene>
    <name evidence="8" type="ORF">FXV83_21175</name>
</gene>
<feature type="transmembrane region" description="Helical" evidence="6">
    <location>
        <begin position="388"/>
        <end position="410"/>
    </location>
</feature>
<dbReference type="Pfam" id="PF04932">
    <property type="entry name" value="Wzy_C"/>
    <property type="match status" value="1"/>
</dbReference>
<evidence type="ECO:0000256" key="1">
    <source>
        <dbReference type="ARBA" id="ARBA00004141"/>
    </source>
</evidence>
<accession>A0A5S4YKX9</accession>
<reference evidence="8 9" key="1">
    <citation type="submission" date="2019-08" db="EMBL/GenBank/DDBJ databases">
        <title>Bradyrhizobium hipponensis sp. nov., a rhizobium isolated from a Lupinus angustifolius root nodule in Tunisia.</title>
        <authorList>
            <person name="Off K."/>
            <person name="Rejili M."/>
            <person name="Mars M."/>
            <person name="Brachmann A."/>
            <person name="Marin M."/>
        </authorList>
    </citation>
    <scope>NUCLEOTIDE SEQUENCE [LARGE SCALE GENOMIC DNA]</scope>
    <source>
        <strain evidence="9">aSej3</strain>
    </source>
</reference>
<organism evidence="8 9">
    <name type="scientific">Bradyrhizobium hipponense</name>
    <dbReference type="NCBI Taxonomy" id="2605638"/>
    <lineage>
        <taxon>Bacteria</taxon>
        <taxon>Pseudomonadati</taxon>
        <taxon>Pseudomonadota</taxon>
        <taxon>Alphaproteobacteria</taxon>
        <taxon>Hyphomicrobiales</taxon>
        <taxon>Nitrobacteraceae</taxon>
        <taxon>Bradyrhizobium</taxon>
    </lineage>
</organism>
<dbReference type="PANTHER" id="PTHR37422:SF13">
    <property type="entry name" value="LIPOPOLYSACCHARIDE BIOSYNTHESIS PROTEIN PA4999-RELATED"/>
    <property type="match status" value="1"/>
</dbReference>
<evidence type="ECO:0000313" key="8">
    <source>
        <dbReference type="EMBL" id="TYO64572.1"/>
    </source>
</evidence>
<feature type="compositionally biased region" description="Basic and acidic residues" evidence="5">
    <location>
        <begin position="479"/>
        <end position="500"/>
    </location>
</feature>
<keyword evidence="2 6" id="KW-0812">Transmembrane</keyword>
<feature type="transmembrane region" description="Helical" evidence="6">
    <location>
        <begin position="186"/>
        <end position="204"/>
    </location>
</feature>
<evidence type="ECO:0000256" key="5">
    <source>
        <dbReference type="SAM" id="MobiDB-lite"/>
    </source>
</evidence>
<evidence type="ECO:0000313" key="9">
    <source>
        <dbReference type="Proteomes" id="UP000324797"/>
    </source>
</evidence>
<feature type="transmembrane region" description="Helical" evidence="6">
    <location>
        <begin position="141"/>
        <end position="166"/>
    </location>
</feature>
<feature type="transmembrane region" description="Helical" evidence="6">
    <location>
        <begin position="86"/>
        <end position="105"/>
    </location>
</feature>
<dbReference type="PANTHER" id="PTHR37422">
    <property type="entry name" value="TEICHURONIC ACID BIOSYNTHESIS PROTEIN TUAE"/>
    <property type="match status" value="1"/>
</dbReference>
<feature type="transmembrane region" description="Helical" evidence="6">
    <location>
        <begin position="117"/>
        <end position="134"/>
    </location>
</feature>
<dbReference type="InterPro" id="IPR007016">
    <property type="entry name" value="O-antigen_ligase-rel_domated"/>
</dbReference>
<proteinExistence type="predicted"/>
<feature type="transmembrane region" description="Helical" evidence="6">
    <location>
        <begin position="209"/>
        <end position="229"/>
    </location>
</feature>
<dbReference type="AlphaFoldDB" id="A0A5S4YKX9"/>
<feature type="transmembrane region" description="Helical" evidence="6">
    <location>
        <begin position="358"/>
        <end position="376"/>
    </location>
</feature>
<dbReference type="GO" id="GO:0016020">
    <property type="term" value="C:membrane"/>
    <property type="evidence" value="ECO:0007669"/>
    <property type="project" value="UniProtKB-SubCell"/>
</dbReference>
<keyword evidence="8" id="KW-0436">Ligase</keyword>
<feature type="transmembrane region" description="Helical" evidence="6">
    <location>
        <begin position="416"/>
        <end position="433"/>
    </location>
</feature>
<keyword evidence="9" id="KW-1185">Reference proteome</keyword>
<evidence type="ECO:0000256" key="2">
    <source>
        <dbReference type="ARBA" id="ARBA00022692"/>
    </source>
</evidence>
<feature type="compositionally biased region" description="Low complexity" evidence="5">
    <location>
        <begin position="439"/>
        <end position="449"/>
    </location>
</feature>
<feature type="transmembrane region" description="Helical" evidence="6">
    <location>
        <begin position="256"/>
        <end position="273"/>
    </location>
</feature>
<feature type="region of interest" description="Disordered" evidence="5">
    <location>
        <begin position="439"/>
        <end position="500"/>
    </location>
</feature>
<protein>
    <submittedName>
        <fullName evidence="8">O-antigen ligase family protein</fullName>
    </submittedName>
</protein>
<name>A0A5S4YKX9_9BRAD</name>
<evidence type="ECO:0000256" key="4">
    <source>
        <dbReference type="ARBA" id="ARBA00023136"/>
    </source>
</evidence>
<feature type="domain" description="O-antigen ligase-related" evidence="7">
    <location>
        <begin position="220"/>
        <end position="371"/>
    </location>
</feature>
<sequence length="500" mass="54226">MISRKTLPNAARWFRTEISLSCTTWSGPDTARAHEARVRHVDIILMLLAVALPWSTSVTGILGVVVAFCILLNARVELLLTSLKRPASVLPLALLLLAATGTTWADGVSWPERLTGVGKMAKLLLLPLLLVHYQSSQRAKWIFAAFVASSGVLLVHSFLVSAFPALAITTRLDQPGIPVKNYIDQSQGFVVIAVALAALAFEAAARLKYYLAALLAITSCAFLANLVFINVARSAFLYAPLMFVLLMVRYLSRTKVLLGLVGLGLVCGGLWSASPNLQRKVTAIFTEASAYQPDAPIGEKQPSVALRLEFWRKSLNFFEAAPLLGNGTGSIRSLFERDAVGRAGVSALVVANPHNQTLAAAVQWGALGLIAIWAMWIAHVHLFRGSELVAWIGMLATVQNIASSMFNSHLADFYEGWLYVLFVGIAGGELLRIRQDTAASGGSDAPAPGLCRANRPPAVAEEDPGDEPLNYPRRRKSCERRLEMGGRVRPRSEQAKPMHQ</sequence>
<dbReference type="EMBL" id="VSTH01000069">
    <property type="protein sequence ID" value="TYO64572.1"/>
    <property type="molecule type" value="Genomic_DNA"/>
</dbReference>
<dbReference type="InterPro" id="IPR051533">
    <property type="entry name" value="WaaL-like"/>
</dbReference>
<keyword evidence="4 6" id="KW-0472">Membrane</keyword>